<keyword evidence="1" id="KW-0472">Membrane</keyword>
<feature type="transmembrane region" description="Helical" evidence="1">
    <location>
        <begin position="80"/>
        <end position="99"/>
    </location>
</feature>
<protein>
    <submittedName>
        <fullName evidence="2">Uncharacterized protein</fullName>
    </submittedName>
</protein>
<sequence length="133" mass="14105">MAHHVVSILATVASMIEWLPHAAALFAFGAFTLECGSLVNSVCELFPGLLLRVVMTPLMSASNALAVALVLWYAAAFGEFGGDIARWIAAVVGVALALMRQKEWHKRVAADCAARERADAGHATPYLAAPTMP</sequence>
<organism evidence="2">
    <name type="scientific">Emiliania huxleyi</name>
    <name type="common">Coccolithophore</name>
    <name type="synonym">Pontosphaera huxleyi</name>
    <dbReference type="NCBI Taxonomy" id="2903"/>
    <lineage>
        <taxon>Eukaryota</taxon>
        <taxon>Haptista</taxon>
        <taxon>Haptophyta</taxon>
        <taxon>Prymnesiophyceae</taxon>
        <taxon>Isochrysidales</taxon>
        <taxon>Noelaerhabdaceae</taxon>
        <taxon>Emiliania</taxon>
    </lineage>
</organism>
<gene>
    <name evidence="2" type="ORF">EHUX00137_LOCUS3910</name>
</gene>
<dbReference type="AlphaFoldDB" id="A0A7S3W0Z8"/>
<evidence type="ECO:0000313" key="2">
    <source>
        <dbReference type="EMBL" id="CAE0527450.1"/>
    </source>
</evidence>
<feature type="transmembrane region" description="Helical" evidence="1">
    <location>
        <begin position="22"/>
        <end position="42"/>
    </location>
</feature>
<keyword evidence="1" id="KW-0812">Transmembrane</keyword>
<dbReference type="EMBL" id="HBIR01005651">
    <property type="protein sequence ID" value="CAE0527450.1"/>
    <property type="molecule type" value="Transcribed_RNA"/>
</dbReference>
<evidence type="ECO:0000256" key="1">
    <source>
        <dbReference type="SAM" id="Phobius"/>
    </source>
</evidence>
<feature type="transmembrane region" description="Helical" evidence="1">
    <location>
        <begin position="49"/>
        <end position="74"/>
    </location>
</feature>
<name>A0A7S3W0Z8_EMIHU</name>
<reference evidence="2" key="1">
    <citation type="submission" date="2021-01" db="EMBL/GenBank/DDBJ databases">
        <authorList>
            <person name="Corre E."/>
            <person name="Pelletier E."/>
            <person name="Niang G."/>
            <person name="Scheremetjew M."/>
            <person name="Finn R."/>
            <person name="Kale V."/>
            <person name="Holt S."/>
            <person name="Cochrane G."/>
            <person name="Meng A."/>
            <person name="Brown T."/>
            <person name="Cohen L."/>
        </authorList>
    </citation>
    <scope>NUCLEOTIDE SEQUENCE</scope>
    <source>
        <strain evidence="2">379</strain>
    </source>
</reference>
<proteinExistence type="predicted"/>
<keyword evidence="1" id="KW-1133">Transmembrane helix</keyword>
<accession>A0A7S3W0Z8</accession>